<keyword evidence="2" id="KW-1185">Reference proteome</keyword>
<dbReference type="EMBL" id="LHQN01050148">
    <property type="protein sequence ID" value="KOC58796.1"/>
    <property type="molecule type" value="Genomic_DNA"/>
</dbReference>
<dbReference type="OrthoDB" id="7612452at2759"/>
<dbReference type="Proteomes" id="UP000053825">
    <property type="component" value="Unassembled WGS sequence"/>
</dbReference>
<evidence type="ECO:0000313" key="1">
    <source>
        <dbReference type="EMBL" id="KOC58796.1"/>
    </source>
</evidence>
<dbReference type="AlphaFoldDB" id="A0A0L7QJR9"/>
<organism evidence="1 2">
    <name type="scientific">Habropoda laboriosa</name>
    <dbReference type="NCBI Taxonomy" id="597456"/>
    <lineage>
        <taxon>Eukaryota</taxon>
        <taxon>Metazoa</taxon>
        <taxon>Ecdysozoa</taxon>
        <taxon>Arthropoda</taxon>
        <taxon>Hexapoda</taxon>
        <taxon>Insecta</taxon>
        <taxon>Pterygota</taxon>
        <taxon>Neoptera</taxon>
        <taxon>Endopterygota</taxon>
        <taxon>Hymenoptera</taxon>
        <taxon>Apocrita</taxon>
        <taxon>Aculeata</taxon>
        <taxon>Apoidea</taxon>
        <taxon>Anthophila</taxon>
        <taxon>Apidae</taxon>
        <taxon>Habropoda</taxon>
    </lineage>
</organism>
<proteinExistence type="predicted"/>
<reference evidence="2" key="1">
    <citation type="submission" date="2015-07" db="EMBL/GenBank/DDBJ databases">
        <title>The genome of Habropoda laboriosa.</title>
        <authorList>
            <person name="Pan H."/>
            <person name="Kapheim K."/>
        </authorList>
    </citation>
    <scope>NUCLEOTIDE SEQUENCE [LARGE SCALE GENOMIC DNA]</scope>
</reference>
<name>A0A0L7QJR9_9HYME</name>
<gene>
    <name evidence="1" type="ORF">WH47_00044</name>
</gene>
<accession>A0A0L7QJR9</accession>
<evidence type="ECO:0000313" key="2">
    <source>
        <dbReference type="Proteomes" id="UP000053825"/>
    </source>
</evidence>
<sequence>MVKYTDVAEGAPRLAERVEDVMVEIESLGLTIAENKTQAIILDRRRGIIPPPTHRDHDKR</sequence>
<comment type="caution">
    <text evidence="1">The sequence shown here is derived from an EMBL/GenBank/DDBJ whole genome shotgun (WGS) entry which is preliminary data.</text>
</comment>
<protein>
    <submittedName>
        <fullName evidence="1">Uncharacterized protein</fullName>
    </submittedName>
</protein>